<evidence type="ECO:0000256" key="6">
    <source>
        <dbReference type="ARBA" id="ARBA00023146"/>
    </source>
</evidence>
<name>A0A4Q2EKN5_9ACTN</name>
<protein>
    <submittedName>
        <fullName evidence="9">tRNA glutamyl-Q(34) synthetase GluQRS</fullName>
    </submittedName>
</protein>
<dbReference type="InterPro" id="IPR049940">
    <property type="entry name" value="GluQ/Sye"/>
</dbReference>
<keyword evidence="10" id="KW-1185">Reference proteome</keyword>
<evidence type="ECO:0000259" key="8">
    <source>
        <dbReference type="Pfam" id="PF00749"/>
    </source>
</evidence>
<dbReference type="AlphaFoldDB" id="A0A4Q2EKN5"/>
<keyword evidence="1 7" id="KW-0436">Ligase</keyword>
<keyword evidence="7" id="KW-0648">Protein biosynthesis</keyword>
<organism evidence="9 10">
    <name type="scientific">Propioniciclava flava</name>
    <dbReference type="NCBI Taxonomy" id="2072026"/>
    <lineage>
        <taxon>Bacteria</taxon>
        <taxon>Bacillati</taxon>
        <taxon>Actinomycetota</taxon>
        <taxon>Actinomycetes</taxon>
        <taxon>Propionibacteriales</taxon>
        <taxon>Propionibacteriaceae</taxon>
        <taxon>Propioniciclava</taxon>
    </lineage>
</organism>
<dbReference type="OrthoDB" id="9807503at2"/>
<evidence type="ECO:0000313" key="10">
    <source>
        <dbReference type="Proteomes" id="UP000290624"/>
    </source>
</evidence>
<dbReference type="PRINTS" id="PR00987">
    <property type="entry name" value="TRNASYNTHGLU"/>
</dbReference>
<dbReference type="Gene3D" id="3.40.50.620">
    <property type="entry name" value="HUPs"/>
    <property type="match status" value="1"/>
</dbReference>
<dbReference type="PANTHER" id="PTHR43311">
    <property type="entry name" value="GLUTAMATE--TRNA LIGASE"/>
    <property type="match status" value="1"/>
</dbReference>
<dbReference type="SUPFAM" id="SSF52374">
    <property type="entry name" value="Nucleotidylyl transferase"/>
    <property type="match status" value="1"/>
</dbReference>
<dbReference type="RefSeq" id="WP_129457287.1">
    <property type="nucleotide sequence ID" value="NZ_PPCV01000001.1"/>
</dbReference>
<gene>
    <name evidence="9" type="ORF">C1706_00700</name>
</gene>
<accession>A0A4Q2EKN5</accession>
<dbReference type="GO" id="GO:0006424">
    <property type="term" value="P:glutamyl-tRNA aminoacylation"/>
    <property type="evidence" value="ECO:0007669"/>
    <property type="project" value="TreeGrafter"/>
</dbReference>
<evidence type="ECO:0000256" key="3">
    <source>
        <dbReference type="ARBA" id="ARBA00022741"/>
    </source>
</evidence>
<dbReference type="GO" id="GO:0005524">
    <property type="term" value="F:ATP binding"/>
    <property type="evidence" value="ECO:0007669"/>
    <property type="project" value="UniProtKB-KW"/>
</dbReference>
<evidence type="ECO:0000256" key="2">
    <source>
        <dbReference type="ARBA" id="ARBA00022723"/>
    </source>
</evidence>
<keyword evidence="4" id="KW-0862">Zinc</keyword>
<dbReference type="EMBL" id="PPCV01000001">
    <property type="protein sequence ID" value="RXW33322.1"/>
    <property type="molecule type" value="Genomic_DNA"/>
</dbReference>
<evidence type="ECO:0000313" key="9">
    <source>
        <dbReference type="EMBL" id="RXW33322.1"/>
    </source>
</evidence>
<reference evidence="9 10" key="1">
    <citation type="submission" date="2018-01" db="EMBL/GenBank/DDBJ databases">
        <title>Lactibacter flavus gen. nov., sp. nov., a novel bacterium of the family Propionibacteriaceae isolated from raw milk and dairy products.</title>
        <authorList>
            <person name="Wenning M."/>
            <person name="Breitenwieser F."/>
            <person name="Huptas C."/>
            <person name="von Neubeck M."/>
            <person name="Busse H.-J."/>
            <person name="Scherer S."/>
        </authorList>
    </citation>
    <scope>NUCLEOTIDE SEQUENCE [LARGE SCALE GENOMIC DNA]</scope>
    <source>
        <strain evidence="9 10">VG341</strain>
    </source>
</reference>
<comment type="caution">
    <text evidence="9">The sequence shown here is derived from an EMBL/GenBank/DDBJ whole genome shotgun (WGS) entry which is preliminary data.</text>
</comment>
<dbReference type="PANTHER" id="PTHR43311:SF1">
    <property type="entry name" value="GLUTAMYL-Q TRNA(ASP) SYNTHETASE"/>
    <property type="match status" value="1"/>
</dbReference>
<evidence type="ECO:0000256" key="1">
    <source>
        <dbReference type="ARBA" id="ARBA00022598"/>
    </source>
</evidence>
<evidence type="ECO:0000256" key="7">
    <source>
        <dbReference type="RuleBase" id="RU363037"/>
    </source>
</evidence>
<dbReference type="InterPro" id="IPR020058">
    <property type="entry name" value="Glu/Gln-tRNA-synth_Ib_cat-dom"/>
</dbReference>
<dbReference type="InterPro" id="IPR000924">
    <property type="entry name" value="Glu/Gln-tRNA-synth"/>
</dbReference>
<keyword evidence="3 7" id="KW-0547">Nucleotide-binding</keyword>
<dbReference type="Pfam" id="PF00749">
    <property type="entry name" value="tRNA-synt_1c"/>
    <property type="match status" value="1"/>
</dbReference>
<feature type="domain" description="Glutamyl/glutaminyl-tRNA synthetase class Ib catalytic" evidence="8">
    <location>
        <begin position="4"/>
        <end position="242"/>
    </location>
</feature>
<keyword evidence="2" id="KW-0479">Metal-binding</keyword>
<dbReference type="Proteomes" id="UP000290624">
    <property type="component" value="Unassembled WGS sequence"/>
</dbReference>
<keyword evidence="5 7" id="KW-0067">ATP-binding</keyword>
<dbReference type="GO" id="GO:0005829">
    <property type="term" value="C:cytosol"/>
    <property type="evidence" value="ECO:0007669"/>
    <property type="project" value="TreeGrafter"/>
</dbReference>
<dbReference type="GO" id="GO:0004818">
    <property type="term" value="F:glutamate-tRNA ligase activity"/>
    <property type="evidence" value="ECO:0007669"/>
    <property type="project" value="TreeGrafter"/>
</dbReference>
<dbReference type="NCBIfam" id="NF004315">
    <property type="entry name" value="PRK05710.1-4"/>
    <property type="match status" value="1"/>
</dbReference>
<evidence type="ECO:0000256" key="4">
    <source>
        <dbReference type="ARBA" id="ARBA00022833"/>
    </source>
</evidence>
<keyword evidence="6 7" id="KW-0030">Aminoacyl-tRNA synthetase</keyword>
<sequence length="296" mass="31816">MSGRFAPSPTSNLHLGNLRTALVAALMAQASDVGFLVRIEDLDVTRVAAAGDIATRQVEDLAALGLRWDGPVVRQSARLELYRAAIDSLPTYECFCTRREIAEAASAPHADGYRPYPGTCRNLSASERAARRDVRPPALRVDAQGACVTVHDQWAGAVSGLVDDFVVRRNDGVYAYNLAVVVDDLAQGVTQVVRGEDLLTSSPRQAWLARRLGGREPLYGHVGLVVNAAGHRLAKRDGAVTLEDLAARGISASDVLSLLGASLGLNHPGEPVTLLELNRRFDPAVKPPTWVWSRDA</sequence>
<evidence type="ECO:0000256" key="5">
    <source>
        <dbReference type="ARBA" id="ARBA00022840"/>
    </source>
</evidence>
<comment type="similarity">
    <text evidence="7">Belongs to the class-I aminoacyl-tRNA synthetase family.</text>
</comment>
<proteinExistence type="inferred from homology"/>
<dbReference type="InterPro" id="IPR014729">
    <property type="entry name" value="Rossmann-like_a/b/a_fold"/>
</dbReference>